<dbReference type="AlphaFoldDB" id="A0AAD6YC92"/>
<dbReference type="InterPro" id="IPR027417">
    <property type="entry name" value="P-loop_NTPase"/>
</dbReference>
<keyword evidence="3" id="KW-1185">Reference proteome</keyword>
<dbReference type="SUPFAM" id="SSF52540">
    <property type="entry name" value="P-loop containing nucleoside triphosphate hydrolases"/>
    <property type="match status" value="1"/>
</dbReference>
<sequence length="865" mass="96047">MLPSIPKIFHGRAIELEQVLNILTGDSARIAILGVGGIGKTSLARAALHHNDVAAKYQHCLFVATDAVTNSVELAGLIGAHRGLKPGTDLATLVKDFSRKPPSLLILDNLETSWEPIKTRDGIEELLSQLTEIPHLALIITMRGAERPAKVRWSHPFLPPMVPFSNEAALETFVAIADDNHNVEDVNRLLRLTDNLPLAVNLIAHLVDQDGCSNILARWEAENTSMLSDGYNKTSNLEVSISLSLSSPRIMTLAGTRDLLNLLSILPDGLTDVELVQSKLPIPDVLRCRAALLATALGYRDDKHRLKVLSPIREHIQSISPPSQVLIDLLQTHFNSLLDLSVKYLGLIQGSDTNSQITSNLGNMHQLLLKGLIHDNPNLKGTITGIISLNSFRRINGHGRLILLDHVPALFVKPCDYPLEVKYITEVLKTAHRNVNDNPQGLYIFGDPDQLISRAISHFQNFQDLVLESDFYSAVGNYVAFHKHNIPQGLQYLEKALTLAESSGDTHQQSVALTFLATINQATGAYHAAQTYARRAQRLANLSGYLYEESNAVNCEAMCCIQFGDYKRATALLQRGKHLMKLCDMSIGPSDYFNMSNEAEMYLLKSEYTEARSIYALIVQATSGEQDPIYHVWSLLSLAEIDVTIGAAKQDVEQTLNTAKILFHALDFPQGVTSCEMISAELHLTDGDLVVAKDLVQQCLKLHWEKWSNASGVSYCLERLADVSRWSICDVEWSFNWAVIYLAHSHKLQQRLFLHTALRLLGEIFLIKSDQETAHSLLILALEGFTQMDVHRGRAQCMLRLGDIAAHQGDLIQAIQFWKDSQPLFERSLQTKLIAAVNRRLLAVTHGKALGGLPNRIFRAQIAPE</sequence>
<dbReference type="Proteomes" id="UP001219525">
    <property type="component" value="Unassembled WGS sequence"/>
</dbReference>
<reference evidence="2" key="1">
    <citation type="submission" date="2023-03" db="EMBL/GenBank/DDBJ databases">
        <title>Massive genome expansion in bonnet fungi (Mycena s.s.) driven by repeated elements and novel gene families across ecological guilds.</title>
        <authorList>
            <consortium name="Lawrence Berkeley National Laboratory"/>
            <person name="Harder C.B."/>
            <person name="Miyauchi S."/>
            <person name="Viragh M."/>
            <person name="Kuo A."/>
            <person name="Thoen E."/>
            <person name="Andreopoulos B."/>
            <person name="Lu D."/>
            <person name="Skrede I."/>
            <person name="Drula E."/>
            <person name="Henrissat B."/>
            <person name="Morin E."/>
            <person name="Kohler A."/>
            <person name="Barry K."/>
            <person name="LaButti K."/>
            <person name="Morin E."/>
            <person name="Salamov A."/>
            <person name="Lipzen A."/>
            <person name="Mereny Z."/>
            <person name="Hegedus B."/>
            <person name="Baldrian P."/>
            <person name="Stursova M."/>
            <person name="Weitz H."/>
            <person name="Taylor A."/>
            <person name="Grigoriev I.V."/>
            <person name="Nagy L.G."/>
            <person name="Martin F."/>
            <person name="Kauserud H."/>
        </authorList>
    </citation>
    <scope>NUCLEOTIDE SEQUENCE</scope>
    <source>
        <strain evidence="2">9144</strain>
    </source>
</reference>
<accession>A0AAD6YC92</accession>
<dbReference type="SUPFAM" id="SSF48452">
    <property type="entry name" value="TPR-like"/>
    <property type="match status" value="1"/>
</dbReference>
<dbReference type="InterPro" id="IPR049052">
    <property type="entry name" value="nSTAND1"/>
</dbReference>
<feature type="domain" description="Novel STAND NTPase 1" evidence="1">
    <location>
        <begin position="7"/>
        <end position="144"/>
    </location>
</feature>
<protein>
    <recommendedName>
        <fullName evidence="1">Novel STAND NTPase 1 domain-containing protein</fullName>
    </recommendedName>
</protein>
<proteinExistence type="predicted"/>
<name>A0AAD6YC92_9AGAR</name>
<dbReference type="PANTHER" id="PTHR47691">
    <property type="entry name" value="REGULATOR-RELATED"/>
    <property type="match status" value="1"/>
</dbReference>
<dbReference type="InterPro" id="IPR011990">
    <property type="entry name" value="TPR-like_helical_dom_sf"/>
</dbReference>
<gene>
    <name evidence="2" type="ORF">GGX14DRAFT_397791</name>
</gene>
<organism evidence="2 3">
    <name type="scientific">Mycena pura</name>
    <dbReference type="NCBI Taxonomy" id="153505"/>
    <lineage>
        <taxon>Eukaryota</taxon>
        <taxon>Fungi</taxon>
        <taxon>Dikarya</taxon>
        <taxon>Basidiomycota</taxon>
        <taxon>Agaricomycotina</taxon>
        <taxon>Agaricomycetes</taxon>
        <taxon>Agaricomycetidae</taxon>
        <taxon>Agaricales</taxon>
        <taxon>Marasmiineae</taxon>
        <taxon>Mycenaceae</taxon>
        <taxon>Mycena</taxon>
    </lineage>
</organism>
<evidence type="ECO:0000313" key="2">
    <source>
        <dbReference type="EMBL" id="KAJ7205247.1"/>
    </source>
</evidence>
<evidence type="ECO:0000259" key="1">
    <source>
        <dbReference type="Pfam" id="PF20703"/>
    </source>
</evidence>
<dbReference type="Pfam" id="PF20703">
    <property type="entry name" value="nSTAND1"/>
    <property type="match status" value="1"/>
</dbReference>
<comment type="caution">
    <text evidence="2">The sequence shown here is derived from an EMBL/GenBank/DDBJ whole genome shotgun (WGS) entry which is preliminary data.</text>
</comment>
<dbReference type="Gene3D" id="1.25.40.10">
    <property type="entry name" value="Tetratricopeptide repeat domain"/>
    <property type="match status" value="2"/>
</dbReference>
<dbReference type="Gene3D" id="3.40.50.300">
    <property type="entry name" value="P-loop containing nucleotide triphosphate hydrolases"/>
    <property type="match status" value="1"/>
</dbReference>
<dbReference type="PANTHER" id="PTHR47691:SF3">
    <property type="entry name" value="HTH-TYPE TRANSCRIPTIONAL REGULATOR RV0890C-RELATED"/>
    <property type="match status" value="1"/>
</dbReference>
<dbReference type="EMBL" id="JARJCW010000044">
    <property type="protein sequence ID" value="KAJ7205247.1"/>
    <property type="molecule type" value="Genomic_DNA"/>
</dbReference>
<evidence type="ECO:0000313" key="3">
    <source>
        <dbReference type="Proteomes" id="UP001219525"/>
    </source>
</evidence>